<dbReference type="STRING" id="443156.SAMN04489867_0207"/>
<dbReference type="RefSeq" id="WP_091780311.1">
    <property type="nucleotide sequence ID" value="NZ_LT629711.1"/>
</dbReference>
<feature type="domain" description="Solute-binding protein family 5" evidence="2">
    <location>
        <begin position="87"/>
        <end position="475"/>
    </location>
</feature>
<dbReference type="GO" id="GO:0042597">
    <property type="term" value="C:periplasmic space"/>
    <property type="evidence" value="ECO:0007669"/>
    <property type="project" value="UniProtKB-ARBA"/>
</dbReference>
<dbReference type="Gene3D" id="3.90.76.10">
    <property type="entry name" value="Dipeptide-binding Protein, Domain 1"/>
    <property type="match status" value="1"/>
</dbReference>
<dbReference type="AlphaFoldDB" id="A0A1H0L6Q4"/>
<feature type="signal peptide" evidence="1">
    <location>
        <begin position="1"/>
        <end position="21"/>
    </location>
</feature>
<dbReference type="PROSITE" id="PS51257">
    <property type="entry name" value="PROKAR_LIPOPROTEIN"/>
    <property type="match status" value="1"/>
</dbReference>
<dbReference type="GO" id="GO:1904680">
    <property type="term" value="F:peptide transmembrane transporter activity"/>
    <property type="evidence" value="ECO:0007669"/>
    <property type="project" value="TreeGrafter"/>
</dbReference>
<dbReference type="Gene3D" id="3.40.190.10">
    <property type="entry name" value="Periplasmic binding protein-like II"/>
    <property type="match status" value="1"/>
</dbReference>
<dbReference type="EMBL" id="LT629711">
    <property type="protein sequence ID" value="SDO63640.1"/>
    <property type="molecule type" value="Genomic_DNA"/>
</dbReference>
<evidence type="ECO:0000313" key="3">
    <source>
        <dbReference type="EMBL" id="SDO63640.1"/>
    </source>
</evidence>
<dbReference type="InterPro" id="IPR030678">
    <property type="entry name" value="Peptide/Ni-bd"/>
</dbReference>
<dbReference type="SUPFAM" id="SSF53850">
    <property type="entry name" value="Periplasmic binding protein-like II"/>
    <property type="match status" value="1"/>
</dbReference>
<dbReference type="OrthoDB" id="9046151at2"/>
<dbReference type="Proteomes" id="UP000199077">
    <property type="component" value="Chromosome I"/>
</dbReference>
<proteinExistence type="predicted"/>
<dbReference type="InterPro" id="IPR039424">
    <property type="entry name" value="SBP_5"/>
</dbReference>
<protein>
    <submittedName>
        <fullName evidence="3">Oligopeptide transport system substrate-binding protein</fullName>
    </submittedName>
</protein>
<keyword evidence="4" id="KW-1185">Reference proteome</keyword>
<dbReference type="PANTHER" id="PTHR30290">
    <property type="entry name" value="PERIPLASMIC BINDING COMPONENT OF ABC TRANSPORTER"/>
    <property type="match status" value="1"/>
</dbReference>
<dbReference type="CDD" id="cd00995">
    <property type="entry name" value="PBP2_NikA_DppA_OppA_like"/>
    <property type="match status" value="1"/>
</dbReference>
<sequence length="553" mass="58824">MRGTTRTVAMLAGITSVALLAAACGGGNSSDDPSSSAAGKTGGAVTVRGCNPQNPLVPGNTNETCGGNVLDAISAKLVHYNPETAAPENDIADKIETTDNQNFTVTLKKGYMFQDGTEVKAKNFVDAWNWVAAGENAALGSYFFDPIEGYADTQCTGDGDDPCAGAGKAKTNKLTGLAVKDDYTFTIKTTAKVSNLPVRLGYTAFAPVPDSFFADPKAFGEKPIGAGPFKFDSWTKNTEIKLSKFADYKGKFGGKLDNITFKIYQDDDAAYNDVIANQLDVIDTIPSSALIDDKYKTDLPDRNLSKAVGVIQAINFPPAKTDPNYSDVKVRQAISMAIDRPTIVKQIFNGTREPATGWVSPVVDGYKADACGESCVFDAAKAKAKLDEAGGFKGGKMTISYNADASHKAWVEATCNSIKTALGVDCVATPVVDFATFRAQITDRKMKGMFRAGWQMDYPSIENFLAPIYGTGAGSNDSDYSSAQFDQLLKEGAAAKDGAAANEKYQEAEKVLASDMASIPMWYSTAQFGWSNKVTGVKVTAFGTIDFSSLALK</sequence>
<organism evidence="3 4">
    <name type="scientific">Pedococcus dokdonensis</name>
    <dbReference type="NCBI Taxonomy" id="443156"/>
    <lineage>
        <taxon>Bacteria</taxon>
        <taxon>Bacillati</taxon>
        <taxon>Actinomycetota</taxon>
        <taxon>Actinomycetes</taxon>
        <taxon>Micrococcales</taxon>
        <taxon>Intrasporangiaceae</taxon>
        <taxon>Pedococcus</taxon>
    </lineage>
</organism>
<keyword evidence="1" id="KW-0732">Signal</keyword>
<reference evidence="4" key="1">
    <citation type="submission" date="2016-10" db="EMBL/GenBank/DDBJ databases">
        <authorList>
            <person name="Varghese N."/>
            <person name="Submissions S."/>
        </authorList>
    </citation>
    <scope>NUCLEOTIDE SEQUENCE [LARGE SCALE GENOMIC DNA]</scope>
    <source>
        <strain evidence="4">DSM 22329</strain>
    </source>
</reference>
<evidence type="ECO:0000313" key="4">
    <source>
        <dbReference type="Proteomes" id="UP000199077"/>
    </source>
</evidence>
<dbReference type="PIRSF" id="PIRSF002741">
    <property type="entry name" value="MppA"/>
    <property type="match status" value="1"/>
</dbReference>
<dbReference type="InterPro" id="IPR000914">
    <property type="entry name" value="SBP_5_dom"/>
</dbReference>
<dbReference type="Gene3D" id="3.10.105.10">
    <property type="entry name" value="Dipeptide-binding Protein, Domain 3"/>
    <property type="match status" value="1"/>
</dbReference>
<dbReference type="Pfam" id="PF00496">
    <property type="entry name" value="SBP_bac_5"/>
    <property type="match status" value="1"/>
</dbReference>
<accession>A0A1H0L6Q4</accession>
<feature type="chain" id="PRO_5039385293" evidence="1">
    <location>
        <begin position="22"/>
        <end position="553"/>
    </location>
</feature>
<dbReference type="PANTHER" id="PTHR30290:SF83">
    <property type="entry name" value="ABC TRANSPORTER SUBSTRATE-BINDING PROTEIN"/>
    <property type="match status" value="1"/>
</dbReference>
<dbReference type="GO" id="GO:0043190">
    <property type="term" value="C:ATP-binding cassette (ABC) transporter complex"/>
    <property type="evidence" value="ECO:0007669"/>
    <property type="project" value="InterPro"/>
</dbReference>
<evidence type="ECO:0000256" key="1">
    <source>
        <dbReference type="SAM" id="SignalP"/>
    </source>
</evidence>
<gene>
    <name evidence="3" type="ORF">SAMN04489867_0207</name>
</gene>
<dbReference type="GO" id="GO:0015833">
    <property type="term" value="P:peptide transport"/>
    <property type="evidence" value="ECO:0007669"/>
    <property type="project" value="TreeGrafter"/>
</dbReference>
<evidence type="ECO:0000259" key="2">
    <source>
        <dbReference type="Pfam" id="PF00496"/>
    </source>
</evidence>
<name>A0A1H0L6Q4_9MICO</name>